<reference evidence="2" key="1">
    <citation type="submission" date="2022-11" db="UniProtKB">
        <authorList>
            <consortium name="WormBaseParasite"/>
        </authorList>
    </citation>
    <scope>IDENTIFICATION</scope>
</reference>
<proteinExistence type="predicted"/>
<dbReference type="Proteomes" id="UP000887579">
    <property type="component" value="Unplaced"/>
</dbReference>
<evidence type="ECO:0000313" key="1">
    <source>
        <dbReference type="Proteomes" id="UP000887579"/>
    </source>
</evidence>
<sequence length="68" mass="7181">MSSMQNSAATAAAAAAATSSYPPMFPNPYQMPSFHNPAAAFPPQMFMPMNPYAPPQPWMDLSGGNSSN</sequence>
<accession>A0AC34GS38</accession>
<name>A0AC34GS38_9BILA</name>
<dbReference type="WBParaSite" id="ES5_v2.g7553.t1">
    <property type="protein sequence ID" value="ES5_v2.g7553.t1"/>
    <property type="gene ID" value="ES5_v2.g7553"/>
</dbReference>
<protein>
    <submittedName>
        <fullName evidence="2">Uncharacterized protein</fullName>
    </submittedName>
</protein>
<organism evidence="1 2">
    <name type="scientific">Panagrolaimus sp. ES5</name>
    <dbReference type="NCBI Taxonomy" id="591445"/>
    <lineage>
        <taxon>Eukaryota</taxon>
        <taxon>Metazoa</taxon>
        <taxon>Ecdysozoa</taxon>
        <taxon>Nematoda</taxon>
        <taxon>Chromadorea</taxon>
        <taxon>Rhabditida</taxon>
        <taxon>Tylenchina</taxon>
        <taxon>Panagrolaimomorpha</taxon>
        <taxon>Panagrolaimoidea</taxon>
        <taxon>Panagrolaimidae</taxon>
        <taxon>Panagrolaimus</taxon>
    </lineage>
</organism>
<evidence type="ECO:0000313" key="2">
    <source>
        <dbReference type="WBParaSite" id="ES5_v2.g7553.t1"/>
    </source>
</evidence>